<keyword evidence="1" id="KW-1133">Transmembrane helix</keyword>
<feature type="domain" description="Sensor histidine kinase NatK-like C-terminal" evidence="2">
    <location>
        <begin position="330"/>
        <end position="427"/>
    </location>
</feature>
<evidence type="ECO:0000256" key="1">
    <source>
        <dbReference type="SAM" id="Phobius"/>
    </source>
</evidence>
<dbReference type="InterPro" id="IPR032834">
    <property type="entry name" value="NatK-like_C"/>
</dbReference>
<dbReference type="HOGENOM" id="CLU_020211_14_2_9"/>
<feature type="transmembrane region" description="Helical" evidence="1">
    <location>
        <begin position="62"/>
        <end position="81"/>
    </location>
</feature>
<dbReference type="RefSeq" id="WP_029160397.1">
    <property type="nucleotide sequence ID" value="NZ_CP009933.1"/>
</dbReference>
<accession>A0A0E3JYQ8</accession>
<feature type="transmembrane region" description="Helical" evidence="1">
    <location>
        <begin position="150"/>
        <end position="168"/>
    </location>
</feature>
<keyword evidence="1" id="KW-0812">Transmembrane</keyword>
<dbReference type="KEGG" id="csq:CSCA_2049"/>
<dbReference type="CDD" id="cd16935">
    <property type="entry name" value="HATPase_AgrC-ComD-like"/>
    <property type="match status" value="1"/>
</dbReference>
<feature type="transmembrane region" description="Helical" evidence="1">
    <location>
        <begin position="88"/>
        <end position="109"/>
    </location>
</feature>
<dbReference type="EMBL" id="CP009933">
    <property type="protein sequence ID" value="AKA69174.1"/>
    <property type="molecule type" value="Genomic_DNA"/>
</dbReference>
<dbReference type="Pfam" id="PF14501">
    <property type="entry name" value="HATPase_c_5"/>
    <property type="match status" value="1"/>
</dbReference>
<keyword evidence="1" id="KW-0472">Membrane</keyword>
<dbReference type="Gene3D" id="3.30.565.10">
    <property type="entry name" value="Histidine kinase-like ATPase, C-terminal domain"/>
    <property type="match status" value="1"/>
</dbReference>
<feature type="transmembrane region" description="Helical" evidence="1">
    <location>
        <begin position="183"/>
        <end position="203"/>
    </location>
</feature>
<organism evidence="3 4">
    <name type="scientific">Clostridium scatologenes</name>
    <dbReference type="NCBI Taxonomy" id="1548"/>
    <lineage>
        <taxon>Bacteria</taxon>
        <taxon>Bacillati</taxon>
        <taxon>Bacillota</taxon>
        <taxon>Clostridia</taxon>
        <taxon>Eubacteriales</taxon>
        <taxon>Clostridiaceae</taxon>
        <taxon>Clostridium</taxon>
    </lineage>
</organism>
<name>A0A0E3JYQ8_CLOSL</name>
<evidence type="ECO:0000313" key="4">
    <source>
        <dbReference type="Proteomes" id="UP000033115"/>
    </source>
</evidence>
<gene>
    <name evidence="3" type="ORF">CSCA_2049</name>
</gene>
<evidence type="ECO:0000313" key="3">
    <source>
        <dbReference type="EMBL" id="AKA69174.1"/>
    </source>
</evidence>
<reference evidence="3 4" key="1">
    <citation type="journal article" date="2015" name="J. Biotechnol.">
        <title>Complete genome sequence of a malodorant-producing acetogen, Clostridium scatologenes ATCC 25775(T).</title>
        <authorList>
            <person name="Zhu Z."/>
            <person name="Guo T."/>
            <person name="Zheng H."/>
            <person name="Song T."/>
            <person name="Ouyang P."/>
            <person name="Xie J."/>
        </authorList>
    </citation>
    <scope>NUCLEOTIDE SEQUENCE [LARGE SCALE GENOMIC DNA]</scope>
    <source>
        <strain evidence="3 4">ATCC 25775</strain>
    </source>
</reference>
<proteinExistence type="predicted"/>
<protein>
    <recommendedName>
        <fullName evidence="2">Sensor histidine kinase NatK-like C-terminal domain-containing protein</fullName>
    </recommendedName>
</protein>
<dbReference type="InterPro" id="IPR036890">
    <property type="entry name" value="HATPase_C_sf"/>
</dbReference>
<dbReference type="Proteomes" id="UP000033115">
    <property type="component" value="Chromosome"/>
</dbReference>
<evidence type="ECO:0000259" key="2">
    <source>
        <dbReference type="Pfam" id="PF14501"/>
    </source>
</evidence>
<dbReference type="SUPFAM" id="SSF55874">
    <property type="entry name" value="ATPase domain of HSP90 chaperone/DNA topoisomerase II/histidine kinase"/>
    <property type="match status" value="1"/>
</dbReference>
<dbReference type="STRING" id="1548.CSCA_2049"/>
<feature type="transmembrane region" description="Helical" evidence="1">
    <location>
        <begin position="12"/>
        <end position="27"/>
    </location>
</feature>
<keyword evidence="4" id="KW-1185">Reference proteome</keyword>
<dbReference type="AlphaFoldDB" id="A0A0E3JYQ8"/>
<sequence>MSGYFPDFLRGIISTTANVLLMITLLQPKYSKKITVFTMLVILAIDLGIAVCFYLSGNLTILAKVDIIVFAVLCFAVRPLFKDTFMQWLFSYLTVQNISVAVVILSFVGSRRLPYPIYANSMLRFILFSAILITLLRYVRPLYQQTVKHWTAYFAVALGIYITFGYYILSSKNIILTLTEQEIPLTLLTFIGFASYSSIFLSLKNLLREHRVKEENQTMQSEREFLQLAASSMSERLKLMEEVSAQNCRAAHDRRHFNNMLLEFLERGENHEAVALLKKQDHTVPRMSKVYCENHVVNAAVCHYAKVAEQSGIPTEIELDIPRDLTVDSLELSMVVSNLLENAIEACLKQLGSKAVSIHFICRNMGRLLLQIENPCTEGVALDENGYPFTFEEGHGIGSKSVIAFAKKYDGELIYKVDKGFFRVRLLV</sequence>
<feature type="transmembrane region" description="Helical" evidence="1">
    <location>
        <begin position="34"/>
        <end position="56"/>
    </location>
</feature>
<feature type="transmembrane region" description="Helical" evidence="1">
    <location>
        <begin position="115"/>
        <end position="138"/>
    </location>
</feature>